<dbReference type="RefSeq" id="WP_072641207.1">
    <property type="nucleotide sequence ID" value="NZ_CP018229.1"/>
</dbReference>
<proteinExistence type="predicted"/>
<gene>
    <name evidence="3" type="ORF">BMW22_29200</name>
</gene>
<organism evidence="3 4">
    <name type="scientific">Rhizobium leguminosarum</name>
    <dbReference type="NCBI Taxonomy" id="384"/>
    <lineage>
        <taxon>Bacteria</taxon>
        <taxon>Pseudomonadati</taxon>
        <taxon>Pseudomonadota</taxon>
        <taxon>Alphaproteobacteria</taxon>
        <taxon>Hyphomicrobiales</taxon>
        <taxon>Rhizobiaceae</taxon>
        <taxon>Rhizobium/Agrobacterium group</taxon>
        <taxon>Rhizobium</taxon>
    </lineage>
</organism>
<evidence type="ECO:0000256" key="1">
    <source>
        <dbReference type="ARBA" id="ARBA00022842"/>
    </source>
</evidence>
<keyword evidence="3" id="KW-0614">Plasmid</keyword>
<name>A0A1L3ZIT4_RHILE</name>
<geneLocation type="plasmid" evidence="3">
    <name>unnamed1</name>
</geneLocation>
<dbReference type="Pfam" id="PF12804">
    <property type="entry name" value="NTP_transf_3"/>
    <property type="match status" value="1"/>
</dbReference>
<accession>A0A1L3ZIT4</accession>
<reference evidence="3 4" key="1">
    <citation type="submission" date="2016-11" db="EMBL/GenBank/DDBJ databases">
        <title>Rhizobium leguminosarum bv. viciae strain Vaf12 isolated from Vavilovia formosa root nodules from Russia, Dagestan.</title>
        <authorList>
            <person name="Kimeklis A."/>
        </authorList>
    </citation>
    <scope>NUCLEOTIDE SEQUENCE [LARGE SCALE GENOMIC DNA]</scope>
    <source>
        <strain evidence="3 4">Vaf-108</strain>
        <plasmid evidence="4">Plasmid unnamed1</plasmid>
    </source>
</reference>
<dbReference type="GO" id="GO:0016779">
    <property type="term" value="F:nucleotidyltransferase activity"/>
    <property type="evidence" value="ECO:0007669"/>
    <property type="project" value="UniProtKB-ARBA"/>
</dbReference>
<dbReference type="InterPro" id="IPR029044">
    <property type="entry name" value="Nucleotide-diphossugar_trans"/>
</dbReference>
<sequence length="149" mass="15623">MLKTSVAIVILAAGKASRMGEGGKHKLLGELDGVPLVRRSALTALGADAASVIVVTIAVTFIRHCGVDIIPESSSKSEPLTPPLSDGGHGYLEENVAAHLMAHHLWAPFRSECNVLQAGAILALGSRRTSLTAVVLPFPGRRARLAWTS</sequence>
<protein>
    <recommendedName>
        <fullName evidence="2">MobA-like NTP transferase domain-containing protein</fullName>
    </recommendedName>
</protein>
<keyword evidence="1" id="KW-0460">Magnesium</keyword>
<evidence type="ECO:0000313" key="3">
    <source>
        <dbReference type="EMBL" id="API55559.1"/>
    </source>
</evidence>
<feature type="domain" description="MobA-like NTP transferase" evidence="2">
    <location>
        <begin position="9"/>
        <end position="80"/>
    </location>
</feature>
<dbReference type="Gene3D" id="3.90.550.10">
    <property type="entry name" value="Spore Coat Polysaccharide Biosynthesis Protein SpsA, Chain A"/>
    <property type="match status" value="1"/>
</dbReference>
<evidence type="ECO:0000259" key="2">
    <source>
        <dbReference type="Pfam" id="PF12804"/>
    </source>
</evidence>
<dbReference type="InterPro" id="IPR025877">
    <property type="entry name" value="MobA-like_NTP_Trfase"/>
</dbReference>
<dbReference type="SUPFAM" id="SSF53448">
    <property type="entry name" value="Nucleotide-diphospho-sugar transferases"/>
    <property type="match status" value="1"/>
</dbReference>
<dbReference type="Proteomes" id="UP000183050">
    <property type="component" value="Plasmid unnamed1"/>
</dbReference>
<dbReference type="EMBL" id="CP018229">
    <property type="protein sequence ID" value="API55559.1"/>
    <property type="molecule type" value="Genomic_DNA"/>
</dbReference>
<dbReference type="AlphaFoldDB" id="A0A1L3ZIT4"/>
<evidence type="ECO:0000313" key="4">
    <source>
        <dbReference type="Proteomes" id="UP000183050"/>
    </source>
</evidence>